<dbReference type="EMBL" id="FR823388">
    <property type="protein sequence ID" value="CBZ52519.1"/>
    <property type="molecule type" value="Genomic_DNA"/>
</dbReference>
<evidence type="ECO:0000256" key="1">
    <source>
        <dbReference type="SAM" id="MobiDB-lite"/>
    </source>
</evidence>
<dbReference type="Proteomes" id="UP000007494">
    <property type="component" value="Chromosome VIIa"/>
</dbReference>
<evidence type="ECO:0000256" key="2">
    <source>
        <dbReference type="SAM" id="SignalP"/>
    </source>
</evidence>
<evidence type="ECO:0000313" key="4">
    <source>
        <dbReference type="EMBL" id="CEL66496.1"/>
    </source>
</evidence>
<dbReference type="AlphaFoldDB" id="F0VFM5"/>
<organism evidence="3 5">
    <name type="scientific">Neospora caninum (strain Liverpool)</name>
    <dbReference type="NCBI Taxonomy" id="572307"/>
    <lineage>
        <taxon>Eukaryota</taxon>
        <taxon>Sar</taxon>
        <taxon>Alveolata</taxon>
        <taxon>Apicomplexa</taxon>
        <taxon>Conoidasida</taxon>
        <taxon>Coccidia</taxon>
        <taxon>Eucoccidiorida</taxon>
        <taxon>Eimeriorina</taxon>
        <taxon>Sarcocystidae</taxon>
        <taxon>Neospora</taxon>
    </lineage>
</organism>
<keyword evidence="2" id="KW-0732">Signal</keyword>
<feature type="region of interest" description="Disordered" evidence="1">
    <location>
        <begin position="545"/>
        <end position="569"/>
    </location>
</feature>
<dbReference type="InParanoid" id="F0VFM5"/>
<dbReference type="VEuPathDB" id="ToxoDB:NCLIV_023070"/>
<dbReference type="OrthoDB" id="331492at2759"/>
<dbReference type="OMA" id="MMGFQMP"/>
<feature type="compositionally biased region" description="Basic and acidic residues" evidence="1">
    <location>
        <begin position="251"/>
        <end position="262"/>
    </location>
</feature>
<feature type="compositionally biased region" description="Polar residues" evidence="1">
    <location>
        <begin position="558"/>
        <end position="567"/>
    </location>
</feature>
<protein>
    <submittedName>
        <fullName evidence="3">Uncharacterized protein</fullName>
    </submittedName>
</protein>
<feature type="compositionally biased region" description="Polar residues" evidence="1">
    <location>
        <begin position="388"/>
        <end position="398"/>
    </location>
</feature>
<dbReference type="eggNOG" id="ENOG502QYVJ">
    <property type="taxonomic scope" value="Eukaryota"/>
</dbReference>
<feature type="chain" id="PRO_5007655234" evidence="2">
    <location>
        <begin position="20"/>
        <end position="588"/>
    </location>
</feature>
<reference evidence="5" key="3">
    <citation type="journal article" date="2012" name="PLoS Pathog.">
        <title>Comparative genomics of the apicomplexan parasites Toxoplasma gondii and Neospora caninum: Coccidia differing in host range and transmission strategy.</title>
        <authorList>
            <person name="Reid A.J."/>
            <person name="Vermont S.J."/>
            <person name="Cotton J.A."/>
            <person name="Harris D."/>
            <person name="Hill-Cawthorne G.A."/>
            <person name="Konen-Waisman S."/>
            <person name="Latham S.M."/>
            <person name="Mourier T."/>
            <person name="Norton R."/>
            <person name="Quail M.A."/>
            <person name="Sanders M."/>
            <person name="Shanmugam D."/>
            <person name="Sohal A."/>
            <person name="Wasmuth J.D."/>
            <person name="Brunk B."/>
            <person name="Grigg M.E."/>
            <person name="Howard J.C."/>
            <person name="Parkinson J."/>
            <person name="Roos D.S."/>
            <person name="Trees A.J."/>
            <person name="Berriman M."/>
            <person name="Pain A."/>
            <person name="Wastling J.M."/>
        </authorList>
    </citation>
    <scope>NUCLEOTIDE SEQUENCE [LARGE SCALE GENOMIC DNA]</scope>
    <source>
        <strain evidence="5">Liverpool</strain>
    </source>
</reference>
<feature type="compositionally biased region" description="Low complexity" evidence="1">
    <location>
        <begin position="264"/>
        <end position="274"/>
    </location>
</feature>
<dbReference type="RefSeq" id="XP_003882551.1">
    <property type="nucleotide sequence ID" value="XM_003882502.1"/>
</dbReference>
<feature type="signal peptide" evidence="2">
    <location>
        <begin position="1"/>
        <end position="19"/>
    </location>
</feature>
<feature type="region of interest" description="Disordered" evidence="1">
    <location>
        <begin position="172"/>
        <end position="210"/>
    </location>
</feature>
<dbReference type="EMBL" id="LN714481">
    <property type="protein sequence ID" value="CEL66496.1"/>
    <property type="molecule type" value="Genomic_DNA"/>
</dbReference>
<feature type="region of interest" description="Disordered" evidence="1">
    <location>
        <begin position="463"/>
        <end position="485"/>
    </location>
</feature>
<keyword evidence="5" id="KW-1185">Reference proteome</keyword>
<gene>
    <name evidence="4" type="ORF">BN1204_023070</name>
    <name evidence="3" type="ORF">NCLIV_023070</name>
</gene>
<reference evidence="3" key="2">
    <citation type="submission" date="2011-03" db="EMBL/GenBank/DDBJ databases">
        <title>Comparative genomics and transcriptomics of Neospora caninum and Toxoplasma gondii.</title>
        <authorList>
            <person name="Reid A.J."/>
            <person name="Sohal A."/>
            <person name="Harris D."/>
            <person name="Quail M."/>
            <person name="Sanders M."/>
            <person name="Berriman M."/>
            <person name="Wastling J.M."/>
            <person name="Pain A."/>
        </authorList>
    </citation>
    <scope>NUCLEOTIDE SEQUENCE</scope>
    <source>
        <strain evidence="3">Liverpool</strain>
    </source>
</reference>
<evidence type="ECO:0000313" key="5">
    <source>
        <dbReference type="Proteomes" id="UP000007494"/>
    </source>
</evidence>
<feature type="region of interest" description="Disordered" evidence="1">
    <location>
        <begin position="376"/>
        <end position="421"/>
    </location>
</feature>
<reference evidence="3" key="1">
    <citation type="submission" date="2011-02" db="EMBL/GenBank/DDBJ databases">
        <authorList>
            <person name="Aslett M."/>
        </authorList>
    </citation>
    <scope>NUCLEOTIDE SEQUENCE</scope>
    <source>
        <strain evidence="3">Liverpool</strain>
    </source>
</reference>
<proteinExistence type="predicted"/>
<sequence length="588" mass="62249">MKVRLACFSFTGLLVGSHGASISLFSLPGPAWTTDTEPMNIRLVSASNPQTEGLRLAEPLVGGSILPPQASDEHQQLEEIHLPGSRNDFVAQDGQKDGRVCTGKRIRDTLSGSFECTAEGGQTQELPYDFSSSARHVEVTYNEASFVDSAQLHEDESASRWTGVDQALAPRKHSLKSFSPGRGDEPLDLLQDPAEFSDDPEERTSFKEQVDASAVFPFTANARLLLPPGDTGSVSSEKRQLEEPSASESARSLREESGRDYGVDTGSSEGSSSSPEEDETSSAPKEVMGLADMMAAGRQRRQAVEALSMMGFQMPPGGLAAMSPQQQQMMAMFLMQQQVQSLQGFAGQPPLGSEQQLAQPFLSGQQQGQLMQEMMRGNQSSGRGGRANRNSQGNSIWGASQRGGRQRQNGPSIGVAPGQMAMPSAGYPPGSLAANGMYAPPSTYSSHMPYTYYPFSPAAMANPTPSAPGARGPAPPSSVPRVSSLFPSQPEVNTGTLAATYGYGNGVNNAAYASTVMPPVGGGSAPGVFAANQGNSGLGFAAYTGGNAAASPSPYDPNLQQRPSQNVEAARWAEQLRRQQDAWARQNA</sequence>
<name>F0VFM5_NEOCL</name>
<accession>F0VFM5</accession>
<reference evidence="4" key="4">
    <citation type="journal article" date="2015" name="PLoS ONE">
        <title>Comprehensive Evaluation of Toxoplasma gondii VEG and Neospora caninum LIV Genomes with Tachyzoite Stage Transcriptome and Proteome Defines Novel Transcript Features.</title>
        <authorList>
            <person name="Ramaprasad A."/>
            <person name="Mourier T."/>
            <person name="Naeem R."/>
            <person name="Malas T.B."/>
            <person name="Moussa E."/>
            <person name="Panigrahi A."/>
            <person name="Vermont S.J."/>
            <person name="Otto T.D."/>
            <person name="Wastling J."/>
            <person name="Pain A."/>
        </authorList>
    </citation>
    <scope>NUCLEOTIDE SEQUENCE</scope>
    <source>
        <strain evidence="4">Liverpool</strain>
    </source>
</reference>
<feature type="region of interest" description="Disordered" evidence="1">
    <location>
        <begin position="223"/>
        <end position="284"/>
    </location>
</feature>
<dbReference type="GeneID" id="13444599"/>
<evidence type="ECO:0000313" key="3">
    <source>
        <dbReference type="EMBL" id="CBZ52519.1"/>
    </source>
</evidence>